<reference evidence="2" key="1">
    <citation type="journal article" date="2020" name="Stud. Mycol.">
        <title>101 Dothideomycetes genomes: a test case for predicting lifestyles and emergence of pathogens.</title>
        <authorList>
            <person name="Haridas S."/>
            <person name="Albert R."/>
            <person name="Binder M."/>
            <person name="Bloem J."/>
            <person name="Labutti K."/>
            <person name="Salamov A."/>
            <person name="Andreopoulos B."/>
            <person name="Baker S."/>
            <person name="Barry K."/>
            <person name="Bills G."/>
            <person name="Bluhm B."/>
            <person name="Cannon C."/>
            <person name="Castanera R."/>
            <person name="Culley D."/>
            <person name="Daum C."/>
            <person name="Ezra D."/>
            <person name="Gonzalez J."/>
            <person name="Henrissat B."/>
            <person name="Kuo A."/>
            <person name="Liang C."/>
            <person name="Lipzen A."/>
            <person name="Lutzoni F."/>
            <person name="Magnuson J."/>
            <person name="Mondo S."/>
            <person name="Nolan M."/>
            <person name="Ohm R."/>
            <person name="Pangilinan J."/>
            <person name="Park H.-J."/>
            <person name="Ramirez L."/>
            <person name="Alfaro M."/>
            <person name="Sun H."/>
            <person name="Tritt A."/>
            <person name="Yoshinaga Y."/>
            <person name="Zwiers L.-H."/>
            <person name="Turgeon B."/>
            <person name="Goodwin S."/>
            <person name="Spatafora J."/>
            <person name="Crous P."/>
            <person name="Grigoriev I."/>
        </authorList>
    </citation>
    <scope>NUCLEOTIDE SEQUENCE</scope>
    <source>
        <strain evidence="2">CBS 133067</strain>
    </source>
</reference>
<feature type="compositionally biased region" description="Low complexity" evidence="1">
    <location>
        <begin position="20"/>
        <end position="31"/>
    </location>
</feature>
<keyword evidence="3" id="KW-1185">Reference proteome</keyword>
<proteinExistence type="predicted"/>
<protein>
    <submittedName>
        <fullName evidence="2">Uncharacterized protein</fullName>
    </submittedName>
</protein>
<evidence type="ECO:0000313" key="2">
    <source>
        <dbReference type="EMBL" id="KAF2099622.1"/>
    </source>
</evidence>
<dbReference type="Proteomes" id="UP000799772">
    <property type="component" value="Unassembled WGS sequence"/>
</dbReference>
<dbReference type="OrthoDB" id="5310629at2759"/>
<dbReference type="EMBL" id="ML978125">
    <property type="protein sequence ID" value="KAF2099622.1"/>
    <property type="molecule type" value="Genomic_DNA"/>
</dbReference>
<organism evidence="2 3">
    <name type="scientific">Rhizodiscina lignyota</name>
    <dbReference type="NCBI Taxonomy" id="1504668"/>
    <lineage>
        <taxon>Eukaryota</taxon>
        <taxon>Fungi</taxon>
        <taxon>Dikarya</taxon>
        <taxon>Ascomycota</taxon>
        <taxon>Pezizomycotina</taxon>
        <taxon>Dothideomycetes</taxon>
        <taxon>Pleosporomycetidae</taxon>
        <taxon>Aulographales</taxon>
        <taxon>Rhizodiscinaceae</taxon>
        <taxon>Rhizodiscina</taxon>
    </lineage>
</organism>
<evidence type="ECO:0000256" key="1">
    <source>
        <dbReference type="SAM" id="MobiDB-lite"/>
    </source>
</evidence>
<feature type="compositionally biased region" description="Polar residues" evidence="1">
    <location>
        <begin position="74"/>
        <end position="88"/>
    </location>
</feature>
<comment type="caution">
    <text evidence="2">The sequence shown here is derived from an EMBL/GenBank/DDBJ whole genome shotgun (WGS) entry which is preliminary data.</text>
</comment>
<gene>
    <name evidence="2" type="ORF">NA57DRAFT_75123</name>
</gene>
<feature type="compositionally biased region" description="Polar residues" evidence="1">
    <location>
        <begin position="1"/>
        <end position="10"/>
    </location>
</feature>
<accession>A0A9P4IHA0</accession>
<sequence>MSSSSQNGPSPIQPSPIKPAHSFAHHTSSAAPLHPFIDTSTPAINAAPIELDSTPVSPVAKQYSWPISGGPRSADTSATTPQSANSMGKKNGVSPDHDQEVYSELSGEVGVGLKEREKRAALLKERSQDPAVVVDLPQEPAADELEVVEAEAIEVKEKQQPA</sequence>
<evidence type="ECO:0000313" key="3">
    <source>
        <dbReference type="Proteomes" id="UP000799772"/>
    </source>
</evidence>
<feature type="region of interest" description="Disordered" evidence="1">
    <location>
        <begin position="1"/>
        <end position="98"/>
    </location>
</feature>
<dbReference type="AlphaFoldDB" id="A0A9P4IHA0"/>
<name>A0A9P4IHA0_9PEZI</name>